<reference evidence="3" key="1">
    <citation type="journal article" date="2019" name="Int. J. Syst. Evol. Microbiol.">
        <title>The Global Catalogue of Microorganisms (GCM) 10K type strain sequencing project: providing services to taxonomists for standard genome sequencing and annotation.</title>
        <authorList>
            <consortium name="The Broad Institute Genomics Platform"/>
            <consortium name="The Broad Institute Genome Sequencing Center for Infectious Disease"/>
            <person name="Wu L."/>
            <person name="Ma J."/>
        </authorList>
    </citation>
    <scope>NUCLEOTIDE SEQUENCE [LARGE SCALE GENOMIC DNA]</scope>
    <source>
        <strain evidence="3">CGMCC 4.7643</strain>
    </source>
</reference>
<comment type="caution">
    <text evidence="2">The sequence shown here is derived from an EMBL/GenBank/DDBJ whole genome shotgun (WGS) entry which is preliminary data.</text>
</comment>
<organism evidence="2 3">
    <name type="scientific">Amycolatopsis samaneae</name>
    <dbReference type="NCBI Taxonomy" id="664691"/>
    <lineage>
        <taxon>Bacteria</taxon>
        <taxon>Bacillati</taxon>
        <taxon>Actinomycetota</taxon>
        <taxon>Actinomycetes</taxon>
        <taxon>Pseudonocardiales</taxon>
        <taxon>Pseudonocardiaceae</taxon>
        <taxon>Amycolatopsis</taxon>
    </lineage>
</organism>
<dbReference type="EMBL" id="JBHUKU010000003">
    <property type="protein sequence ID" value="MFD2457992.1"/>
    <property type="molecule type" value="Genomic_DNA"/>
</dbReference>
<protein>
    <submittedName>
        <fullName evidence="2">Uncharacterized protein</fullName>
    </submittedName>
</protein>
<evidence type="ECO:0000256" key="1">
    <source>
        <dbReference type="SAM" id="MobiDB-lite"/>
    </source>
</evidence>
<proteinExistence type="predicted"/>
<dbReference type="RefSeq" id="WP_345395820.1">
    <property type="nucleotide sequence ID" value="NZ_BAABHG010000007.1"/>
</dbReference>
<feature type="region of interest" description="Disordered" evidence="1">
    <location>
        <begin position="16"/>
        <end position="37"/>
    </location>
</feature>
<gene>
    <name evidence="2" type="ORF">ACFSYJ_05265</name>
</gene>
<accession>A0ABW5GC63</accession>
<dbReference type="Proteomes" id="UP001597419">
    <property type="component" value="Unassembled WGS sequence"/>
</dbReference>
<name>A0ABW5GC63_9PSEU</name>
<evidence type="ECO:0000313" key="3">
    <source>
        <dbReference type="Proteomes" id="UP001597419"/>
    </source>
</evidence>
<sequence length="198" mass="20704">MTADLARALRDELGLGESPPAMTLPGDSDGVPAGSLLPPRERFSGMPAPTHCFGYVDARAPRPFELRAAIMSGGSALRRSLGLGTLLYAVPLRVAVSGRAALGAPRGTRAVPFEGDAAVASRLNEDFDLVQQATTLAPTQAGPDSNHRWAVERLLSIEPHAQGGVLFVRTLHRANPTGWTLGAPAVLELAARVETALG</sequence>
<evidence type="ECO:0000313" key="2">
    <source>
        <dbReference type="EMBL" id="MFD2457992.1"/>
    </source>
</evidence>
<keyword evidence="3" id="KW-1185">Reference proteome</keyword>